<protein>
    <recommendedName>
        <fullName evidence="2">Glutamine amidotransferase type-2 domain-containing protein</fullName>
    </recommendedName>
</protein>
<name>E1X576_HALMS</name>
<dbReference type="STRING" id="862908.BMS_0641"/>
<dbReference type="EMBL" id="FQ312005">
    <property type="protein sequence ID" value="CBW25548.1"/>
    <property type="molecule type" value="Genomic_DNA"/>
</dbReference>
<dbReference type="Pfam" id="PF13230">
    <property type="entry name" value="GATase_4"/>
    <property type="match status" value="1"/>
</dbReference>
<gene>
    <name evidence="3" type="ordered locus">BMS_0641</name>
</gene>
<dbReference type="OrthoDB" id="321954at2"/>
<dbReference type="RefSeq" id="WP_014243334.1">
    <property type="nucleotide sequence ID" value="NC_016620.1"/>
</dbReference>
<dbReference type="PANTHER" id="PTHR43187">
    <property type="entry name" value="GLUTAMINE AMIDOTRANSFERASE DUG3-RELATED"/>
    <property type="match status" value="1"/>
</dbReference>
<dbReference type="InterPro" id="IPR052373">
    <property type="entry name" value="Gamma-glu_amide_hydrolase"/>
</dbReference>
<dbReference type="Gene3D" id="3.60.20.10">
    <property type="entry name" value="Glutamine Phosphoribosylpyrophosphate, subunit 1, domain 1"/>
    <property type="match status" value="1"/>
</dbReference>
<evidence type="ECO:0000256" key="1">
    <source>
        <dbReference type="ARBA" id="ARBA00022962"/>
    </source>
</evidence>
<dbReference type="InterPro" id="IPR017932">
    <property type="entry name" value="GATase_2_dom"/>
</dbReference>
<dbReference type="PANTHER" id="PTHR43187:SF1">
    <property type="entry name" value="GLUTAMINE AMIDOTRANSFERASE DUG3-RELATED"/>
    <property type="match status" value="1"/>
</dbReference>
<dbReference type="AlphaFoldDB" id="E1X576"/>
<feature type="domain" description="Glutamine amidotransferase type-2" evidence="2">
    <location>
        <begin position="2"/>
        <end position="279"/>
    </location>
</feature>
<dbReference type="SUPFAM" id="SSF56235">
    <property type="entry name" value="N-terminal nucleophile aminohydrolases (Ntn hydrolases)"/>
    <property type="match status" value="1"/>
</dbReference>
<dbReference type="CDD" id="cd01908">
    <property type="entry name" value="YafJ"/>
    <property type="match status" value="1"/>
</dbReference>
<dbReference type="eggNOG" id="COG0121">
    <property type="taxonomic scope" value="Bacteria"/>
</dbReference>
<evidence type="ECO:0000259" key="2">
    <source>
        <dbReference type="PROSITE" id="PS51278"/>
    </source>
</evidence>
<organism evidence="3 4">
    <name type="scientific">Halobacteriovorax marinus (strain ATCC BAA-682 / DSM 15412 / SJ)</name>
    <name type="common">Bacteriovorax marinus</name>
    <dbReference type="NCBI Taxonomy" id="862908"/>
    <lineage>
        <taxon>Bacteria</taxon>
        <taxon>Pseudomonadati</taxon>
        <taxon>Bdellovibrionota</taxon>
        <taxon>Bacteriovoracia</taxon>
        <taxon>Bacteriovoracales</taxon>
        <taxon>Halobacteriovoraceae</taxon>
        <taxon>Halobacteriovorax</taxon>
    </lineage>
</organism>
<keyword evidence="4" id="KW-1185">Reference proteome</keyword>
<dbReference type="HOGENOM" id="CLU_042555_2_0_7"/>
<sequence>MCRLFGFRSVIQSQVHHSLISAENALEVQSNKHPDGWGVSYYTAGAPHVIRSEKTAVNDNIFKKVSGIVSSETVVAHIRNATLGTVNILNTHPFQYGNWIFAHNGNIRDFDKYKDEIIARVSPHLKRFILGTTDSELLFYFILTKLSQRVELSDRHCDIDILQECIKKSIDELTSIIGDYCPNDDGKNTETFLTFILTNGKTMIAHQGGKKLYYSTYKVKCSERDTCPYFSQECEAPTKSGKINHLIFSSEPLHGDNTWIPMNVGQMIGVDEEMNLSIY</sequence>
<evidence type="ECO:0000313" key="4">
    <source>
        <dbReference type="Proteomes" id="UP000008963"/>
    </source>
</evidence>
<dbReference type="InterPro" id="IPR026869">
    <property type="entry name" value="EgtC-like"/>
</dbReference>
<proteinExistence type="predicted"/>
<dbReference type="KEGG" id="bmx:BMS_0641"/>
<dbReference type="PROSITE" id="PS51278">
    <property type="entry name" value="GATASE_TYPE_2"/>
    <property type="match status" value="1"/>
</dbReference>
<reference evidence="4" key="1">
    <citation type="journal article" date="2013" name="ISME J.">
        <title>A small predatory core genome in the divergent marine Bacteriovorax marinus SJ and the terrestrial Bdellovibrio bacteriovorus.</title>
        <authorList>
            <person name="Crossman L.C."/>
            <person name="Chen H."/>
            <person name="Cerdeno-Tarraga A.M."/>
            <person name="Brooks K."/>
            <person name="Quail M.A."/>
            <person name="Pineiro S.A."/>
            <person name="Hobley L."/>
            <person name="Sockett R.E."/>
            <person name="Bentley S.D."/>
            <person name="Parkhill J."/>
            <person name="Williams H.N."/>
            <person name="Stine O.C."/>
        </authorList>
    </citation>
    <scope>NUCLEOTIDE SEQUENCE [LARGE SCALE GENOMIC DNA]</scope>
    <source>
        <strain evidence="4">ATCC BAA-682 / DSM 15412 / SJ</strain>
    </source>
</reference>
<dbReference type="Proteomes" id="UP000008963">
    <property type="component" value="Chromosome"/>
</dbReference>
<dbReference type="PATRIC" id="fig|862908.3.peg.616"/>
<evidence type="ECO:0000313" key="3">
    <source>
        <dbReference type="EMBL" id="CBW25548.1"/>
    </source>
</evidence>
<dbReference type="InterPro" id="IPR029055">
    <property type="entry name" value="Ntn_hydrolases_N"/>
</dbReference>
<keyword evidence="1" id="KW-0315">Glutamine amidotransferase</keyword>
<accession>E1X576</accession>